<dbReference type="SUPFAM" id="SSF51905">
    <property type="entry name" value="FAD/NAD(P)-binding domain"/>
    <property type="match status" value="1"/>
</dbReference>
<evidence type="ECO:0000256" key="1">
    <source>
        <dbReference type="SAM" id="Phobius"/>
    </source>
</evidence>
<reference evidence="3" key="1">
    <citation type="journal article" date="2019" name="Int. J. Syst. Evol. Microbiol.">
        <title>The Global Catalogue of Microorganisms (GCM) 10K type strain sequencing project: providing services to taxonomists for standard genome sequencing and annotation.</title>
        <authorList>
            <consortium name="The Broad Institute Genomics Platform"/>
            <consortium name="The Broad Institute Genome Sequencing Center for Infectious Disease"/>
            <person name="Wu L."/>
            <person name="Ma J."/>
        </authorList>
    </citation>
    <scope>NUCLEOTIDE SEQUENCE [LARGE SCALE GENOMIC DNA]</scope>
    <source>
        <strain evidence="3">CCUG 59858</strain>
    </source>
</reference>
<name>A0ABV8CF47_9GAMM</name>
<dbReference type="Gene3D" id="3.50.50.60">
    <property type="entry name" value="FAD/NAD(P)-binding domain"/>
    <property type="match status" value="1"/>
</dbReference>
<feature type="transmembrane region" description="Helical" evidence="1">
    <location>
        <begin position="398"/>
        <end position="421"/>
    </location>
</feature>
<organism evidence="2 3">
    <name type="scientific">Legionella dresdenensis</name>
    <dbReference type="NCBI Taxonomy" id="450200"/>
    <lineage>
        <taxon>Bacteria</taxon>
        <taxon>Pseudomonadati</taxon>
        <taxon>Pseudomonadota</taxon>
        <taxon>Gammaproteobacteria</taxon>
        <taxon>Legionellales</taxon>
        <taxon>Legionellaceae</taxon>
        <taxon>Legionella</taxon>
    </lineage>
</organism>
<comment type="caution">
    <text evidence="2">The sequence shown here is derived from an EMBL/GenBank/DDBJ whole genome shotgun (WGS) entry which is preliminary data.</text>
</comment>
<keyword evidence="3" id="KW-1185">Reference proteome</keyword>
<dbReference type="RefSeq" id="WP_382341986.1">
    <property type="nucleotide sequence ID" value="NZ_JBHSAB010000007.1"/>
</dbReference>
<keyword evidence="1" id="KW-0812">Transmembrane</keyword>
<keyword evidence="1" id="KW-0472">Membrane</keyword>
<dbReference type="EMBL" id="JBHSAB010000007">
    <property type="protein sequence ID" value="MFC3908572.1"/>
    <property type="molecule type" value="Genomic_DNA"/>
</dbReference>
<dbReference type="Proteomes" id="UP001595758">
    <property type="component" value="Unassembled WGS sequence"/>
</dbReference>
<feature type="transmembrane region" description="Helical" evidence="1">
    <location>
        <begin position="427"/>
        <end position="449"/>
    </location>
</feature>
<dbReference type="InterPro" id="IPR036188">
    <property type="entry name" value="FAD/NAD-bd_sf"/>
</dbReference>
<protein>
    <submittedName>
        <fullName evidence="2">Uncharacterized protein</fullName>
    </submittedName>
</protein>
<keyword evidence="1" id="KW-1133">Transmembrane helix</keyword>
<accession>A0ABV8CF47</accession>
<gene>
    <name evidence="2" type="ORF">ACFORL_05720</name>
</gene>
<sequence>MPSDIIQEEATPVNQQIKPDIVFIGAGPVGLWTAIVAKLTNPDQQILMLERNKKYTRSHILIIDPTSFVDAPQDPRLQPILEVFKGPVPTSEIEGKLRKLALDLGIVIENKKVENVNSLQQLYPSAHTIVGADGAKSTVRQQIFGDEKSVDYNLQYIVEVKYSSSTDTRKLGPLENIEGLSQINHFVAEHVGKKNDEGNTPVSLFFFVDKQTYDQVYSKGASGLKLEDITAGSSQMTNLANSIHPWLAYRKSLTDEKLIDSSVKISAVALNNYKAKNTVKVVNGKRYMLVGDAALGIPFFRALNAGFLGGTKAGKAIATSQPNNKTVNNAFENDMAAIAKKEIKNANWKNIKVVLGRHGAGKLAVSKGIIEDTMPAECYQAIKNARVTPLPWYKRYRALLTGLAFFLVLAAILAATGGSAALPLASVLGVVGAAFLYSAGITVALRLIYKVITSFISYLRSTDKPKIINDNEMTLLEQTEPDGPSFKSSVSSSFGKLPGRSKEIKIPPANRRYVGTDAVLDRKDEEDECAPLIHSDPLNTRNYHLNRNPASPAGVEHDGEVFEIELDNGEALRSSGP</sequence>
<evidence type="ECO:0000313" key="2">
    <source>
        <dbReference type="EMBL" id="MFC3908572.1"/>
    </source>
</evidence>
<proteinExistence type="predicted"/>
<evidence type="ECO:0000313" key="3">
    <source>
        <dbReference type="Proteomes" id="UP001595758"/>
    </source>
</evidence>